<name>A0ABW2HGG6_9MICO</name>
<proteinExistence type="predicted"/>
<reference evidence="3" key="1">
    <citation type="journal article" date="2019" name="Int. J. Syst. Evol. Microbiol.">
        <title>The Global Catalogue of Microorganisms (GCM) 10K type strain sequencing project: providing services to taxonomists for standard genome sequencing and annotation.</title>
        <authorList>
            <consortium name="The Broad Institute Genomics Platform"/>
            <consortium name="The Broad Institute Genome Sequencing Center for Infectious Disease"/>
            <person name="Wu L."/>
            <person name="Ma J."/>
        </authorList>
    </citation>
    <scope>NUCLEOTIDE SEQUENCE [LARGE SCALE GENOMIC DNA]</scope>
    <source>
        <strain evidence="3">CGMCC 1.15772</strain>
    </source>
</reference>
<dbReference type="Proteomes" id="UP001596507">
    <property type="component" value="Unassembled WGS sequence"/>
</dbReference>
<dbReference type="EMBL" id="JBHTBE010000001">
    <property type="protein sequence ID" value="MFC7268864.1"/>
    <property type="molecule type" value="Genomic_DNA"/>
</dbReference>
<sequence>MTSSPDPAEAARPRTPSPLSAPLRHLHVLAYSAIGLIALAVVLALAAGGDPSTKVDLMVWAAVTVTAGITCAVGAVVLAGIEEVARRLEQARRG</sequence>
<keyword evidence="3" id="KW-1185">Reference proteome</keyword>
<accession>A0ABW2HGG6</accession>
<keyword evidence="1" id="KW-0472">Membrane</keyword>
<keyword evidence="1" id="KW-1133">Transmembrane helix</keyword>
<feature type="transmembrane region" description="Helical" evidence="1">
    <location>
        <begin position="59"/>
        <end position="81"/>
    </location>
</feature>
<evidence type="ECO:0000256" key="1">
    <source>
        <dbReference type="SAM" id="Phobius"/>
    </source>
</evidence>
<comment type="caution">
    <text evidence="2">The sequence shown here is derived from an EMBL/GenBank/DDBJ whole genome shotgun (WGS) entry which is preliminary data.</text>
</comment>
<feature type="transmembrane region" description="Helical" evidence="1">
    <location>
        <begin position="28"/>
        <end position="47"/>
    </location>
</feature>
<keyword evidence="1" id="KW-0812">Transmembrane</keyword>
<protein>
    <submittedName>
        <fullName evidence="2">Uncharacterized protein</fullName>
    </submittedName>
</protein>
<gene>
    <name evidence="2" type="ORF">ACFQRL_07845</name>
</gene>
<dbReference type="RefSeq" id="WP_262873736.1">
    <property type="nucleotide sequence ID" value="NZ_BAABKW010000002.1"/>
</dbReference>
<evidence type="ECO:0000313" key="2">
    <source>
        <dbReference type="EMBL" id="MFC7268864.1"/>
    </source>
</evidence>
<organism evidence="2 3">
    <name type="scientific">Microbacterium fluvii</name>
    <dbReference type="NCBI Taxonomy" id="415215"/>
    <lineage>
        <taxon>Bacteria</taxon>
        <taxon>Bacillati</taxon>
        <taxon>Actinomycetota</taxon>
        <taxon>Actinomycetes</taxon>
        <taxon>Micrococcales</taxon>
        <taxon>Microbacteriaceae</taxon>
        <taxon>Microbacterium</taxon>
    </lineage>
</organism>
<evidence type="ECO:0000313" key="3">
    <source>
        <dbReference type="Proteomes" id="UP001596507"/>
    </source>
</evidence>